<dbReference type="Pfam" id="PF04356">
    <property type="entry name" value="DUF489"/>
    <property type="match status" value="1"/>
</dbReference>
<evidence type="ECO:0000256" key="2">
    <source>
        <dbReference type="ARBA" id="ARBA00022490"/>
    </source>
</evidence>
<comment type="similarity">
    <text evidence="4">Belongs to the HflD family.</text>
</comment>
<dbReference type="EMBL" id="JACCHS010000004">
    <property type="protein sequence ID" value="NYT46435.1"/>
    <property type="molecule type" value="Genomic_DNA"/>
</dbReference>
<evidence type="ECO:0000256" key="4">
    <source>
        <dbReference type="HAMAP-Rule" id="MF_00695"/>
    </source>
</evidence>
<dbReference type="InterPro" id="IPR007451">
    <property type="entry name" value="HflD"/>
</dbReference>
<comment type="caution">
    <text evidence="5">The sequence shown here is derived from an EMBL/GenBank/DDBJ whole genome shotgun (WGS) entry which is preliminary data.</text>
</comment>
<gene>
    <name evidence="4 5" type="primary">hflD</name>
    <name evidence="5" type="ORF">H0A75_00645</name>
</gene>
<reference evidence="5 6" key="1">
    <citation type="submission" date="2020-05" db="EMBL/GenBank/DDBJ databases">
        <title>Horizontal transmission and recombination maintain forever young bacterial symbiont genomes.</title>
        <authorList>
            <person name="Russell S.L."/>
            <person name="Pepper-Tunick E."/>
            <person name="Svedberg J."/>
            <person name="Byrne A."/>
            <person name="Ruelas Castillo J."/>
            <person name="Vollmers C."/>
            <person name="Beinart R.A."/>
            <person name="Corbett-Detig R."/>
        </authorList>
    </citation>
    <scope>NUCLEOTIDE SEQUENCE [LARGE SCALE GENOMIC DNA]</scope>
    <source>
        <strain evidence="5">4727-3</strain>
    </source>
</reference>
<keyword evidence="1 4" id="KW-1003">Cell membrane</keyword>
<keyword evidence="3 4" id="KW-0472">Membrane</keyword>
<organism evidence="5 6">
    <name type="scientific">Candidatus Methanofishera endochildressiae</name>
    <dbReference type="NCBI Taxonomy" id="2738884"/>
    <lineage>
        <taxon>Bacteria</taxon>
        <taxon>Pseudomonadati</taxon>
        <taxon>Pseudomonadota</taxon>
        <taxon>Gammaproteobacteria</taxon>
        <taxon>Candidatus Methanofishera</taxon>
    </lineage>
</organism>
<comment type="subcellular location">
    <subcellularLocation>
        <location evidence="4">Cytoplasm</location>
    </subcellularLocation>
    <subcellularLocation>
        <location evidence="4">Cell membrane</location>
        <topology evidence="4">Peripheral membrane protein</topology>
        <orientation evidence="4">Cytoplasmic side</orientation>
    </subcellularLocation>
</comment>
<dbReference type="PANTHER" id="PTHR38100:SF1">
    <property type="entry name" value="HIGH FREQUENCY LYSOGENIZATION PROTEIN HFLD"/>
    <property type="match status" value="1"/>
</dbReference>
<keyword evidence="2 4" id="KW-0963">Cytoplasm</keyword>
<dbReference type="PANTHER" id="PTHR38100">
    <property type="entry name" value="HIGH FREQUENCY LYSOGENIZATION PROTEIN HFLD"/>
    <property type="match status" value="1"/>
</dbReference>
<dbReference type="InterPro" id="IPR035932">
    <property type="entry name" value="HflD-like_sf"/>
</dbReference>
<evidence type="ECO:0000256" key="1">
    <source>
        <dbReference type="ARBA" id="ARBA00022475"/>
    </source>
</evidence>
<dbReference type="AlphaFoldDB" id="A0A7Z0SEJ2"/>
<dbReference type="Gene3D" id="1.10.3890.10">
    <property type="entry name" value="HflD-like"/>
    <property type="match status" value="1"/>
</dbReference>
<proteinExistence type="inferred from homology"/>
<evidence type="ECO:0000313" key="6">
    <source>
        <dbReference type="Proteomes" id="UP000537890"/>
    </source>
</evidence>
<evidence type="ECO:0000313" key="5">
    <source>
        <dbReference type="EMBL" id="NYT46435.1"/>
    </source>
</evidence>
<evidence type="ECO:0000256" key="3">
    <source>
        <dbReference type="ARBA" id="ARBA00023136"/>
    </source>
</evidence>
<accession>A0A7Z0SEJ2</accession>
<dbReference type="SUPFAM" id="SSF101322">
    <property type="entry name" value="YcfC-like"/>
    <property type="match status" value="1"/>
</dbReference>
<dbReference type="HAMAP" id="MF_00695">
    <property type="entry name" value="HflD_protein"/>
    <property type="match status" value="1"/>
</dbReference>
<name>A0A7Z0SEJ2_9GAMM</name>
<dbReference type="NCBIfam" id="NF001246">
    <property type="entry name" value="PRK00218.1-2"/>
    <property type="match status" value="1"/>
</dbReference>
<sequence length="220" mass="24514">MSFKTITYQTIALAGITQATYLVQQLATQGKADKEAMQASLGSLLALDVDNPVDIYGGLPGIKLGLEQLQMQLKTPSVPNPELARYAASLVFLETNFSADQTMQKTVRDKLKVAQAQSEHFGAMHENVIANLADIYHSTISTMNPRIMVNGDQVFLSKPEIVNKIRALLLSGIRSAMLWKQCGGSRWRFIFFRQKMRTEIEFLLSELETKSTAKTGQQTR</sequence>
<dbReference type="GO" id="GO:0005886">
    <property type="term" value="C:plasma membrane"/>
    <property type="evidence" value="ECO:0007669"/>
    <property type="project" value="UniProtKB-SubCell"/>
</dbReference>
<protein>
    <recommendedName>
        <fullName evidence="4">High frequency lysogenization protein HflD homolog</fullName>
    </recommendedName>
</protein>
<dbReference type="Proteomes" id="UP000537890">
    <property type="component" value="Unassembled WGS sequence"/>
</dbReference>
<dbReference type="GO" id="GO:0005737">
    <property type="term" value="C:cytoplasm"/>
    <property type="evidence" value="ECO:0007669"/>
    <property type="project" value="UniProtKB-SubCell"/>
</dbReference>